<proteinExistence type="predicted"/>
<organism evidence="8">
    <name type="scientific">Chlorobaculum parvum</name>
    <dbReference type="NCBI Taxonomy" id="274539"/>
    <lineage>
        <taxon>Bacteria</taxon>
        <taxon>Pseudomonadati</taxon>
        <taxon>Chlorobiota</taxon>
        <taxon>Chlorobiia</taxon>
        <taxon>Chlorobiales</taxon>
        <taxon>Chlorobiaceae</taxon>
        <taxon>Chlorobaculum</taxon>
    </lineage>
</organism>
<keyword evidence="4 6" id="KW-1133">Transmembrane helix</keyword>
<dbReference type="Proteomes" id="UP000886059">
    <property type="component" value="Unassembled WGS sequence"/>
</dbReference>
<comment type="subcellular location">
    <subcellularLocation>
        <location evidence="1">Membrane</location>
        <topology evidence="1">Multi-pass membrane protein</topology>
    </subcellularLocation>
</comment>
<keyword evidence="2 6" id="KW-0812">Transmembrane</keyword>
<protein>
    <submittedName>
        <fullName evidence="8">Cytochrome c biogenesis protein</fullName>
    </submittedName>
</protein>
<feature type="transmembrane region" description="Helical" evidence="6">
    <location>
        <begin position="77"/>
        <end position="102"/>
    </location>
</feature>
<gene>
    <name evidence="8" type="ORF">ENL01_01775</name>
</gene>
<dbReference type="PANTHER" id="PTHR31566:SF5">
    <property type="entry name" value="RESB-LIKE DOMAIN-CONTAINING PROTEIN"/>
    <property type="match status" value="1"/>
</dbReference>
<reference evidence="8" key="1">
    <citation type="journal article" date="2020" name="mSystems">
        <title>Genome- and Community-Level Interaction Insights into Carbon Utilization and Element Cycling Functions of Hydrothermarchaeota in Hydrothermal Sediment.</title>
        <authorList>
            <person name="Zhou Z."/>
            <person name="Liu Y."/>
            <person name="Xu W."/>
            <person name="Pan J."/>
            <person name="Luo Z.H."/>
            <person name="Li M."/>
        </authorList>
    </citation>
    <scope>NUCLEOTIDE SEQUENCE [LARGE SCALE GENOMIC DNA]</scope>
    <source>
        <strain evidence="8">HyVt-628</strain>
    </source>
</reference>
<keyword evidence="3" id="KW-0201">Cytochrome c-type biogenesis</keyword>
<dbReference type="GO" id="GO:0017004">
    <property type="term" value="P:cytochrome complex assembly"/>
    <property type="evidence" value="ECO:0007669"/>
    <property type="project" value="UniProtKB-KW"/>
</dbReference>
<comment type="caution">
    <text evidence="8">The sequence shown here is derived from an EMBL/GenBank/DDBJ whole genome shotgun (WGS) entry which is preliminary data.</text>
</comment>
<evidence type="ECO:0000313" key="8">
    <source>
        <dbReference type="EMBL" id="HHE07636.1"/>
    </source>
</evidence>
<evidence type="ECO:0000256" key="5">
    <source>
        <dbReference type="ARBA" id="ARBA00023136"/>
    </source>
</evidence>
<feature type="transmembrane region" description="Helical" evidence="6">
    <location>
        <begin position="122"/>
        <end position="144"/>
    </location>
</feature>
<evidence type="ECO:0000256" key="6">
    <source>
        <dbReference type="SAM" id="Phobius"/>
    </source>
</evidence>
<feature type="transmembrane region" description="Helical" evidence="6">
    <location>
        <begin position="156"/>
        <end position="174"/>
    </location>
</feature>
<dbReference type="InterPro" id="IPR007816">
    <property type="entry name" value="ResB-like_domain"/>
</dbReference>
<feature type="transmembrane region" description="Helical" evidence="6">
    <location>
        <begin position="386"/>
        <end position="406"/>
    </location>
</feature>
<dbReference type="InterPro" id="IPR023494">
    <property type="entry name" value="Cyt_c_bgen_Ccs1/CcsB/ResB"/>
</dbReference>
<dbReference type="PANTHER" id="PTHR31566">
    <property type="entry name" value="CYTOCHROME C BIOGENESIS PROTEIN CCS1, CHLOROPLASTIC"/>
    <property type="match status" value="1"/>
</dbReference>
<evidence type="ECO:0000256" key="3">
    <source>
        <dbReference type="ARBA" id="ARBA00022748"/>
    </source>
</evidence>
<evidence type="ECO:0000256" key="1">
    <source>
        <dbReference type="ARBA" id="ARBA00004141"/>
    </source>
</evidence>
<keyword evidence="5 6" id="KW-0472">Membrane</keyword>
<feature type="domain" description="ResB-like" evidence="7">
    <location>
        <begin position="324"/>
        <end position="369"/>
    </location>
</feature>
<evidence type="ECO:0000256" key="2">
    <source>
        <dbReference type="ARBA" id="ARBA00022692"/>
    </source>
</evidence>
<evidence type="ECO:0000259" key="7">
    <source>
        <dbReference type="Pfam" id="PF05140"/>
    </source>
</evidence>
<dbReference type="Pfam" id="PF05140">
    <property type="entry name" value="ResB"/>
    <property type="match status" value="1"/>
</dbReference>
<feature type="transmembrane region" description="Helical" evidence="6">
    <location>
        <begin position="21"/>
        <end position="39"/>
    </location>
</feature>
<dbReference type="AlphaFoldDB" id="A0A7C5HFC1"/>
<feature type="transmembrane region" description="Helical" evidence="6">
    <location>
        <begin position="51"/>
        <end position="70"/>
    </location>
</feature>
<sequence>MMQKENAGFSGSEPAAGFKESAVFTFTAILVGMVIELFTSGSGFNFPGWPFNLIFLIVFAVLILAMGLLFRERPLMAWLGGIPMGLCLIVGLALLSLVGGVIPQDLYPPDSVVAVLRLNGMFSSWPFALVVLLFLFNLGLSLVWKVVPFKLSNLQFILFHGGFWIALACGLAGATQLQRMVVPTYEGRASNTAYEPAEKGSVTLPFSIELNDFQIDQYVSQFALYDPRHDRIIETRSKLVPEVRKGVKAEWPGIGTVTVLDYLPNALPDAQGDPVEVDGHNGVRFAKVRVETASRIAEYWISSGGPKVKPEFVPMGDYFIVMADGPPKAFRSKVTIIADDGERKVATLEVNKPVDFKGWKLYQMGYDEKAGRWSTLSLVEVVRDPWLSVVYTGFFMIMAGNVLFFWKGIKRMEEA</sequence>
<accession>A0A7C5HFC1</accession>
<evidence type="ECO:0000256" key="4">
    <source>
        <dbReference type="ARBA" id="ARBA00022989"/>
    </source>
</evidence>
<dbReference type="GO" id="GO:0016020">
    <property type="term" value="C:membrane"/>
    <property type="evidence" value="ECO:0007669"/>
    <property type="project" value="UniProtKB-SubCell"/>
</dbReference>
<name>A0A7C5HFC1_9CHLB</name>
<dbReference type="EMBL" id="DRSK01000105">
    <property type="protein sequence ID" value="HHE07636.1"/>
    <property type="molecule type" value="Genomic_DNA"/>
</dbReference>